<evidence type="ECO:0000259" key="1">
    <source>
        <dbReference type="Pfam" id="PF01208"/>
    </source>
</evidence>
<dbReference type="PANTHER" id="PTHR47099:SF1">
    <property type="entry name" value="METHYLCOBAMIDE:COM METHYLTRANSFERASE MTBA"/>
    <property type="match status" value="1"/>
</dbReference>
<dbReference type="InterPro" id="IPR052024">
    <property type="entry name" value="Methanogen_methyltrans"/>
</dbReference>
<dbReference type="InterPro" id="IPR000257">
    <property type="entry name" value="Uroporphyrinogen_deCOase"/>
</dbReference>
<dbReference type="Pfam" id="PF01208">
    <property type="entry name" value="URO-D"/>
    <property type="match status" value="1"/>
</dbReference>
<dbReference type="InterPro" id="IPR038071">
    <property type="entry name" value="UROD/MetE-like_sf"/>
</dbReference>
<dbReference type="GO" id="GO:0004853">
    <property type="term" value="F:uroporphyrinogen decarboxylase activity"/>
    <property type="evidence" value="ECO:0007669"/>
    <property type="project" value="InterPro"/>
</dbReference>
<feature type="domain" description="Uroporphyrinogen decarboxylase (URO-D)" evidence="1">
    <location>
        <begin position="19"/>
        <end position="356"/>
    </location>
</feature>
<dbReference type="CDD" id="cd03465">
    <property type="entry name" value="URO-D_like"/>
    <property type="match status" value="1"/>
</dbReference>
<name>A0A7T7ZVK4_9FIRM</name>
<proteinExistence type="predicted"/>
<dbReference type="AlphaFoldDB" id="A0A7T7ZVK4"/>
<reference evidence="2 3" key="1">
    <citation type="submission" date="2020-12" db="EMBL/GenBank/DDBJ databases">
        <title>FDA dAtabase for Regulatory Grade micrObial Sequences (FDA-ARGOS): Supporting development and validation of Infectious Disease Dx tests.</title>
        <authorList>
            <person name="Sproer C."/>
            <person name="Gronow S."/>
            <person name="Severitt S."/>
            <person name="Schroder I."/>
            <person name="Tallon L."/>
            <person name="Sadzewicz L."/>
            <person name="Zhao X."/>
            <person name="Boylan J."/>
            <person name="Ott S."/>
            <person name="Bowen H."/>
            <person name="Vavikolanu K."/>
            <person name="Mehta A."/>
            <person name="Aluvathingal J."/>
            <person name="Nadendla S."/>
            <person name="Lowell S."/>
            <person name="Myers T."/>
            <person name="Yan Y."/>
            <person name="Sichtig H."/>
        </authorList>
    </citation>
    <scope>NUCLEOTIDE SEQUENCE [LARGE SCALE GENOMIC DNA]</scope>
    <source>
        <strain evidence="2 3">FDAARGOS_989</strain>
    </source>
</reference>
<dbReference type="SUPFAM" id="SSF51726">
    <property type="entry name" value="UROD/MetE-like"/>
    <property type="match status" value="1"/>
</dbReference>
<dbReference type="PANTHER" id="PTHR47099">
    <property type="entry name" value="METHYLCOBAMIDE:COM METHYLTRANSFERASE MTBA"/>
    <property type="match status" value="1"/>
</dbReference>
<dbReference type="GO" id="GO:0006779">
    <property type="term" value="P:porphyrin-containing compound biosynthetic process"/>
    <property type="evidence" value="ECO:0007669"/>
    <property type="project" value="InterPro"/>
</dbReference>
<evidence type="ECO:0000313" key="3">
    <source>
        <dbReference type="Proteomes" id="UP000595871"/>
    </source>
</evidence>
<dbReference type="Proteomes" id="UP000595871">
    <property type="component" value="Chromosome"/>
</dbReference>
<sequence length="372" mass="42480">MMDKIKLQKEISNYKPEMTSDERLKAYFKGERVDHLPFNLMSLDMAYGMNLGYTLKETDQIENLIEIIKKRCQEYKVYGISEGLNLRAMGYALGSSGIFPENDIDHVEKYLLEDKIDMSLLEMPDPYKNKFLKRKIDNARRLKENFPDHKISTFVAGPMTVLSALRPIEKLLRDLRKNPQGVKDLLDFVLEANMKWIEVFNKEFGDVGVMIADPVSCDDILSPKQVKEFSFPYLKELTDRIYKVNNIKANLHICGHTKRQWENLKKLQIGSFSVDNCHDLSECKEIIQDKLSLMGNVPPVDVMRNGSVDDVINSVKSCIKKGADNKMGFICATGCATPAKTPKENLDAFVYAVQKYGEDAKIGEIPQAVWED</sequence>
<organism evidence="2 3">
    <name type="scientific">Anaerococcus obesiensis</name>
    <dbReference type="NCBI Taxonomy" id="1287640"/>
    <lineage>
        <taxon>Bacteria</taxon>
        <taxon>Bacillati</taxon>
        <taxon>Bacillota</taxon>
        <taxon>Tissierellia</taxon>
        <taxon>Tissierellales</taxon>
        <taxon>Peptoniphilaceae</taxon>
        <taxon>Anaerococcus</taxon>
    </lineage>
</organism>
<dbReference type="EMBL" id="CP067016">
    <property type="protein sequence ID" value="QQN56172.1"/>
    <property type="molecule type" value="Genomic_DNA"/>
</dbReference>
<gene>
    <name evidence="2" type="ORF">I6H46_00605</name>
</gene>
<evidence type="ECO:0000313" key="2">
    <source>
        <dbReference type="EMBL" id="QQN56172.1"/>
    </source>
</evidence>
<dbReference type="KEGG" id="aob:I6H46_00605"/>
<protein>
    <submittedName>
        <fullName evidence="2">Uroporphyrinogen decarboxylase family protein</fullName>
    </submittedName>
</protein>
<accession>A0A7T7ZVK4</accession>
<keyword evidence="3" id="KW-1185">Reference proteome</keyword>
<dbReference type="Gene3D" id="3.20.20.210">
    <property type="match status" value="1"/>
</dbReference>